<accession>A0A4V2PE95</accession>
<protein>
    <submittedName>
        <fullName evidence="4">Addiction module HigA family antidote</fullName>
    </submittedName>
</protein>
<keyword evidence="1" id="KW-0238">DNA-binding</keyword>
<dbReference type="SUPFAM" id="SSF47413">
    <property type="entry name" value="lambda repressor-like DNA-binding domains"/>
    <property type="match status" value="1"/>
</dbReference>
<dbReference type="Pfam" id="PF01381">
    <property type="entry name" value="HTH_3"/>
    <property type="match status" value="1"/>
</dbReference>
<name>A0A4V2PE95_9GAMM</name>
<comment type="caution">
    <text evidence="4">The sequence shown here is derived from an EMBL/GenBank/DDBJ whole genome shotgun (WGS) entry which is preliminary data.</text>
</comment>
<dbReference type="OrthoDB" id="9793869at2"/>
<dbReference type="Proteomes" id="UP000294546">
    <property type="component" value="Unassembled WGS sequence"/>
</dbReference>
<dbReference type="InterPro" id="IPR001387">
    <property type="entry name" value="Cro/C1-type_HTH"/>
</dbReference>
<organism evidence="4 5">
    <name type="scientific">Marinobacterium mangrovicola</name>
    <dbReference type="NCBI Taxonomy" id="1476959"/>
    <lineage>
        <taxon>Bacteria</taxon>
        <taxon>Pseudomonadati</taxon>
        <taxon>Pseudomonadota</taxon>
        <taxon>Gammaproteobacteria</taxon>
        <taxon>Oceanospirillales</taxon>
        <taxon>Oceanospirillaceae</taxon>
        <taxon>Marinobacterium</taxon>
    </lineage>
</organism>
<dbReference type="Gene3D" id="1.10.260.40">
    <property type="entry name" value="lambda repressor-like DNA-binding domains"/>
    <property type="match status" value="1"/>
</dbReference>
<gene>
    <name evidence="4" type="ORF">CLV83_0300</name>
</gene>
<dbReference type="EMBL" id="SMFU01000007">
    <property type="protein sequence ID" value="TCK08226.1"/>
    <property type="molecule type" value="Genomic_DNA"/>
</dbReference>
<reference evidence="4 5" key="1">
    <citation type="submission" date="2019-03" db="EMBL/GenBank/DDBJ databases">
        <title>Genomic Encyclopedia of Archaeal and Bacterial Type Strains, Phase II (KMG-II): from individual species to whole genera.</title>
        <authorList>
            <person name="Goeker M."/>
        </authorList>
    </citation>
    <scope>NUCLEOTIDE SEQUENCE [LARGE SCALE GENOMIC DNA]</scope>
    <source>
        <strain evidence="4 5">DSM 27697</strain>
    </source>
</reference>
<dbReference type="GO" id="GO:0003677">
    <property type="term" value="F:DNA binding"/>
    <property type="evidence" value="ECO:0007669"/>
    <property type="project" value="UniProtKB-KW"/>
</dbReference>
<dbReference type="InterPro" id="IPR010982">
    <property type="entry name" value="Lambda_DNA-bd_dom_sf"/>
</dbReference>
<feature type="region of interest" description="Disordered" evidence="2">
    <location>
        <begin position="1"/>
        <end position="24"/>
    </location>
</feature>
<dbReference type="CDD" id="cd00093">
    <property type="entry name" value="HTH_XRE"/>
    <property type="match status" value="1"/>
</dbReference>
<dbReference type="AlphaFoldDB" id="A0A4V2PE95"/>
<keyword evidence="5" id="KW-1185">Reference proteome</keyword>
<dbReference type="NCBIfam" id="TIGR02607">
    <property type="entry name" value="antidote_HigA"/>
    <property type="match status" value="1"/>
</dbReference>
<evidence type="ECO:0000256" key="1">
    <source>
        <dbReference type="ARBA" id="ARBA00023125"/>
    </source>
</evidence>
<sequence length="110" mass="12843">MTSPTERRRTPPRFQPLLSSRRPEHPGRLLERCYLIPLHISQAELARQLGISRRRINEIVNCQRAISADTALKLAAFFQTTPMFWLEKQQLWELHEAGRKDRACAQPPEL</sequence>
<dbReference type="PROSITE" id="PS50943">
    <property type="entry name" value="HTH_CROC1"/>
    <property type="match status" value="1"/>
</dbReference>
<evidence type="ECO:0000313" key="4">
    <source>
        <dbReference type="EMBL" id="TCK08226.1"/>
    </source>
</evidence>
<dbReference type="SMART" id="SM00530">
    <property type="entry name" value="HTH_XRE"/>
    <property type="match status" value="1"/>
</dbReference>
<feature type="domain" description="HTH cro/C1-type" evidence="3">
    <location>
        <begin position="40"/>
        <end position="85"/>
    </location>
</feature>
<proteinExistence type="predicted"/>
<dbReference type="InterPro" id="IPR013430">
    <property type="entry name" value="Toxin_antidote_HigA"/>
</dbReference>
<evidence type="ECO:0000259" key="3">
    <source>
        <dbReference type="PROSITE" id="PS50943"/>
    </source>
</evidence>
<evidence type="ECO:0000313" key="5">
    <source>
        <dbReference type="Proteomes" id="UP000294546"/>
    </source>
</evidence>
<evidence type="ECO:0000256" key="2">
    <source>
        <dbReference type="SAM" id="MobiDB-lite"/>
    </source>
</evidence>
<dbReference type="PANTHER" id="PTHR36924">
    <property type="entry name" value="ANTITOXIN HIGA-1"/>
    <property type="match status" value="1"/>
</dbReference>
<dbReference type="PANTHER" id="PTHR36924:SF1">
    <property type="entry name" value="ANTITOXIN HIGA-1"/>
    <property type="match status" value="1"/>
</dbReference>
<dbReference type="RefSeq" id="WP_132286498.1">
    <property type="nucleotide sequence ID" value="NZ_SMFU01000007.1"/>
</dbReference>